<dbReference type="EMBL" id="JBEDNZ010000025">
    <property type="protein sequence ID" value="KAL0810844.1"/>
    <property type="molecule type" value="Genomic_DNA"/>
</dbReference>
<evidence type="ECO:0008006" key="3">
    <source>
        <dbReference type="Google" id="ProtNLM"/>
    </source>
</evidence>
<dbReference type="InterPro" id="IPR036397">
    <property type="entry name" value="RNaseH_sf"/>
</dbReference>
<comment type="caution">
    <text evidence="1">The sequence shown here is derived from an EMBL/GenBank/DDBJ whole genome shotgun (WGS) entry which is preliminary data.</text>
</comment>
<dbReference type="Gene3D" id="3.30.420.10">
    <property type="entry name" value="Ribonuclease H-like superfamily/Ribonuclease H"/>
    <property type="match status" value="1"/>
</dbReference>
<reference evidence="1 2" key="1">
    <citation type="submission" date="2024-06" db="EMBL/GenBank/DDBJ databases">
        <title>A chromosome-level genome assembly of beet webworm, Loxostege sticticalis.</title>
        <authorList>
            <person name="Zhang Y."/>
        </authorList>
    </citation>
    <scope>NUCLEOTIDE SEQUENCE [LARGE SCALE GENOMIC DNA]</scope>
    <source>
        <strain evidence="1">AQ028</strain>
        <tissue evidence="1">Male pupae</tissue>
    </source>
</reference>
<accession>A0ABD0S9W0</accession>
<proteinExistence type="predicted"/>
<evidence type="ECO:0000313" key="2">
    <source>
        <dbReference type="Proteomes" id="UP001549921"/>
    </source>
</evidence>
<sequence length="678" mass="77326">MTQKIKCVYFSGLLHDVNIIAEQTTSPKVTIPTVTIPQPFPVRSSINKQIIPGEDSRVISVQPIQIVQGPTLFPVSHISAQTIPKISIADPQKKQEFINFKELYQDAIHEYFKRNKCVFYPPFNSPGLNKLIKIVAEGKAAVKRGELVCNKLSRLLSMYDVTAYRRNLQLIKRTITPSDPIKLYLSCEDSYYYIKEAHFFRTNHGGLEKIMNILRTNTGYHISEMAVKLFLSLCNICVMHGRCGRGTEEIVNRNEKWQIAICFVSRPDQSFGYVLFVVDKATDFVHLRPLTSCDKTTVAIELLKLFSDFGKPLVIESSTQTFFQEAVLYIEKLCPDYETIVNYRKIDLSELTFRVGRYLDEWQDTTKSNNWAFGIHEVQWRLNNSPDFKMKTNFEKMFGVSSSYRLATNENILDLTDYSESSIIAYEYFDIGLLEGDDLDLALSEIETLPLNEKEISSLDDLEDIIVGNVIIKHNQKIQVPKHLTGLANAPKRKSPDTRVATVYAPAGPIEIAYLNSKSHDSRYRVQIGGQVQNVNNTIPAAEKPTSINPQESVSHQQEEIPNNYEIDIQRHQAKKPKTELVKNLENDLNQTLRNFIRTSFIPKAIINNNQDLADTRVTNSTKNSIEKLNLRDPSTSQTHSSPWYRIVDSEESNYNDDVLNDSNSGKITLMSVEIEED</sequence>
<evidence type="ECO:0000313" key="1">
    <source>
        <dbReference type="EMBL" id="KAL0810844.1"/>
    </source>
</evidence>
<name>A0ABD0S9W0_LOXSC</name>
<dbReference type="InterPro" id="IPR012337">
    <property type="entry name" value="RNaseH-like_sf"/>
</dbReference>
<dbReference type="Proteomes" id="UP001549921">
    <property type="component" value="Unassembled WGS sequence"/>
</dbReference>
<organism evidence="1 2">
    <name type="scientific">Loxostege sticticalis</name>
    <name type="common">Beet webworm moth</name>
    <dbReference type="NCBI Taxonomy" id="481309"/>
    <lineage>
        <taxon>Eukaryota</taxon>
        <taxon>Metazoa</taxon>
        <taxon>Ecdysozoa</taxon>
        <taxon>Arthropoda</taxon>
        <taxon>Hexapoda</taxon>
        <taxon>Insecta</taxon>
        <taxon>Pterygota</taxon>
        <taxon>Neoptera</taxon>
        <taxon>Endopterygota</taxon>
        <taxon>Lepidoptera</taxon>
        <taxon>Glossata</taxon>
        <taxon>Ditrysia</taxon>
        <taxon>Pyraloidea</taxon>
        <taxon>Crambidae</taxon>
        <taxon>Pyraustinae</taxon>
        <taxon>Loxostege</taxon>
    </lineage>
</organism>
<protein>
    <recommendedName>
        <fullName evidence="3">Integrase catalytic domain-containing protein</fullName>
    </recommendedName>
</protein>
<gene>
    <name evidence="1" type="ORF">ABMA28_010154</name>
</gene>
<dbReference type="SUPFAM" id="SSF53098">
    <property type="entry name" value="Ribonuclease H-like"/>
    <property type="match status" value="1"/>
</dbReference>
<dbReference type="AlphaFoldDB" id="A0ABD0S9W0"/>